<feature type="region of interest" description="Disordered" evidence="1">
    <location>
        <begin position="81"/>
        <end position="157"/>
    </location>
</feature>
<name>A0AAE1B8L2_9GAST</name>
<dbReference type="AlphaFoldDB" id="A0AAE1B8L2"/>
<evidence type="ECO:0000313" key="3">
    <source>
        <dbReference type="Proteomes" id="UP001283361"/>
    </source>
</evidence>
<keyword evidence="3" id="KW-1185">Reference proteome</keyword>
<evidence type="ECO:0000313" key="2">
    <source>
        <dbReference type="EMBL" id="KAK3801577.1"/>
    </source>
</evidence>
<dbReference type="Proteomes" id="UP001283361">
    <property type="component" value="Unassembled WGS sequence"/>
</dbReference>
<gene>
    <name evidence="2" type="ORF">RRG08_033797</name>
</gene>
<dbReference type="EMBL" id="JAWDGP010000301">
    <property type="protein sequence ID" value="KAK3801577.1"/>
    <property type="molecule type" value="Genomic_DNA"/>
</dbReference>
<feature type="compositionally biased region" description="Polar residues" evidence="1">
    <location>
        <begin position="110"/>
        <end position="119"/>
    </location>
</feature>
<comment type="caution">
    <text evidence="2">The sequence shown here is derived from an EMBL/GenBank/DDBJ whole genome shotgun (WGS) entry which is preliminary data.</text>
</comment>
<reference evidence="2" key="1">
    <citation type="journal article" date="2023" name="G3 (Bethesda)">
        <title>A reference genome for the long-term kleptoplast-retaining sea slug Elysia crispata morphotype clarki.</title>
        <authorList>
            <person name="Eastman K.E."/>
            <person name="Pendleton A.L."/>
            <person name="Shaikh M.A."/>
            <person name="Suttiyut T."/>
            <person name="Ogas R."/>
            <person name="Tomko P."/>
            <person name="Gavelis G."/>
            <person name="Widhalm J.R."/>
            <person name="Wisecaver J.H."/>
        </authorList>
    </citation>
    <scope>NUCLEOTIDE SEQUENCE</scope>
    <source>
        <strain evidence="2">ECLA1</strain>
    </source>
</reference>
<sequence length="157" mass="17567">MLACPPFRRARRCELVLVPWRVMPLHCAILPLEGVNDHCLWPLKGGLQGTDDIGRTACPKCSLVPDTGQRKSISILFRRVWQQKSPSRPTNGILRSASPHGTPKKRSNNHVRISPTTPTKEFDKDDPVTPSTTPPPLALSDDEFRSRFIPRTPQDVS</sequence>
<proteinExistence type="predicted"/>
<evidence type="ECO:0000256" key="1">
    <source>
        <dbReference type="SAM" id="MobiDB-lite"/>
    </source>
</evidence>
<accession>A0AAE1B8L2</accession>
<protein>
    <submittedName>
        <fullName evidence="2">Uncharacterized protein</fullName>
    </submittedName>
</protein>
<organism evidence="2 3">
    <name type="scientific">Elysia crispata</name>
    <name type="common">lettuce slug</name>
    <dbReference type="NCBI Taxonomy" id="231223"/>
    <lineage>
        <taxon>Eukaryota</taxon>
        <taxon>Metazoa</taxon>
        <taxon>Spiralia</taxon>
        <taxon>Lophotrochozoa</taxon>
        <taxon>Mollusca</taxon>
        <taxon>Gastropoda</taxon>
        <taxon>Heterobranchia</taxon>
        <taxon>Euthyneura</taxon>
        <taxon>Panpulmonata</taxon>
        <taxon>Sacoglossa</taxon>
        <taxon>Placobranchoidea</taxon>
        <taxon>Plakobranchidae</taxon>
        <taxon>Elysia</taxon>
    </lineage>
</organism>